<reference evidence="5 6" key="1">
    <citation type="submission" date="2016-10" db="EMBL/GenBank/DDBJ databases">
        <authorList>
            <person name="de Groot N.N."/>
        </authorList>
    </citation>
    <scope>NUCLEOTIDE SEQUENCE [LARGE SCALE GENOMIC DNA]</scope>
    <source>
        <strain evidence="5 6">GAS232</strain>
    </source>
</reference>
<accession>A0A1G7MT83</accession>
<name>A0A1G7MT83_9BACT</name>
<dbReference type="InterPro" id="IPR011990">
    <property type="entry name" value="TPR-like_helical_dom_sf"/>
</dbReference>
<dbReference type="SMART" id="SM00028">
    <property type="entry name" value="TPR"/>
    <property type="match status" value="13"/>
</dbReference>
<dbReference type="InterPro" id="IPR051012">
    <property type="entry name" value="CellSynth/LPSAsmb/PSIAsmb"/>
</dbReference>
<evidence type="ECO:0000313" key="6">
    <source>
        <dbReference type="Proteomes" id="UP000182427"/>
    </source>
</evidence>
<evidence type="ECO:0000256" key="3">
    <source>
        <dbReference type="PROSITE-ProRule" id="PRU00339"/>
    </source>
</evidence>
<keyword evidence="1" id="KW-0677">Repeat</keyword>
<sequence length="707" mass="78236">MIGPQNVVLSSSLRRVSRWMPLVAAALLVSAAPLSAQKNTNAPAPLPPVTAAQDASGPSAAYYHYGLAHIYEELATTQGRSDYATQAVEQYKLALDADPTSTYLQDGLASLYFKLGRIREAVQVSQDQIKKNNDDLEAHRLLGRIYYRSLGDAQGPQQQQMVDLARAEYEMLVKLEPNVAENHLLLGQLYEVSHDSVKAEEQFKAAQTLDGGTEESLLNLARLYSEQGDTQRVVNTLSALPVEDRTARIELAIGASYDQLHKPKEAAAAYQRALDDEGDNMDAMHGLANALLAQDKLDDALKAYNNILAAEPQDAQTYIKISEIQRRQGHYDTALATLQKAKASIPDNEELIFNEALLYDALGRYADAEAALKGVLQTTAKSDNSYTDGERNNRAIFLDRLATLYREENKIDLAVDAYKQMTSLGGEFKSRGVGGAVDAYRDAHEWDKAEAVAAVAAKASPEDRDAQMLWAGQLADTGKAEEGIALLKKQLNGKGPDDRITYLTLAQAYLRLRKYDDANAALDKAEPLSARNEDKLYLWFLRGTIDDKENKKDEAETWFRKSLDVDPNNAQTLNYLAYMFAERGVKLPEALSMVKKAVELDPQNYAYLDTEGWVYFKMGEYAMAEDLLQKAVERNATDPTVHDHLGQALEKQGKLKPAVAQWERALTEYSRSLPADIEPDDVSNLHKRLDSAKVKLAKNAAGTKVTP</sequence>
<organism evidence="5 6">
    <name type="scientific">Terriglobus roseus</name>
    <dbReference type="NCBI Taxonomy" id="392734"/>
    <lineage>
        <taxon>Bacteria</taxon>
        <taxon>Pseudomonadati</taxon>
        <taxon>Acidobacteriota</taxon>
        <taxon>Terriglobia</taxon>
        <taxon>Terriglobales</taxon>
        <taxon>Acidobacteriaceae</taxon>
        <taxon>Terriglobus</taxon>
    </lineage>
</organism>
<dbReference type="SUPFAM" id="SSF48452">
    <property type="entry name" value="TPR-like"/>
    <property type="match status" value="3"/>
</dbReference>
<dbReference type="PANTHER" id="PTHR45586:SF1">
    <property type="entry name" value="LIPOPOLYSACCHARIDE ASSEMBLY PROTEIN B"/>
    <property type="match status" value="1"/>
</dbReference>
<dbReference type="Pfam" id="PF12895">
    <property type="entry name" value="ANAPC3"/>
    <property type="match status" value="1"/>
</dbReference>
<evidence type="ECO:0000256" key="4">
    <source>
        <dbReference type="SAM" id="SignalP"/>
    </source>
</evidence>
<evidence type="ECO:0000256" key="1">
    <source>
        <dbReference type="ARBA" id="ARBA00022737"/>
    </source>
</evidence>
<dbReference type="Pfam" id="PF14559">
    <property type="entry name" value="TPR_19"/>
    <property type="match status" value="3"/>
</dbReference>
<dbReference type="EMBL" id="LT629690">
    <property type="protein sequence ID" value="SDF64856.1"/>
    <property type="molecule type" value="Genomic_DNA"/>
</dbReference>
<protein>
    <submittedName>
        <fullName evidence="5">Tetratricopeptide repeat-containing protein</fullName>
    </submittedName>
</protein>
<keyword evidence="4" id="KW-0732">Signal</keyword>
<feature type="chain" id="PRO_5009241992" evidence="4">
    <location>
        <begin position="37"/>
        <end position="707"/>
    </location>
</feature>
<dbReference type="Pfam" id="PF13432">
    <property type="entry name" value="TPR_16"/>
    <property type="match status" value="1"/>
</dbReference>
<evidence type="ECO:0000313" key="5">
    <source>
        <dbReference type="EMBL" id="SDF64856.1"/>
    </source>
</evidence>
<proteinExistence type="predicted"/>
<dbReference type="PROSITE" id="PS50005">
    <property type="entry name" value="TPR"/>
    <property type="match status" value="3"/>
</dbReference>
<keyword evidence="6" id="KW-1185">Reference proteome</keyword>
<evidence type="ECO:0000256" key="2">
    <source>
        <dbReference type="ARBA" id="ARBA00022803"/>
    </source>
</evidence>
<feature type="repeat" description="TPR" evidence="3">
    <location>
        <begin position="536"/>
        <end position="569"/>
    </location>
</feature>
<dbReference type="AlphaFoldDB" id="A0A1G7MT83"/>
<dbReference type="InterPro" id="IPR019734">
    <property type="entry name" value="TPR_rpt"/>
</dbReference>
<feature type="repeat" description="TPR" evidence="3">
    <location>
        <begin position="281"/>
        <end position="314"/>
    </location>
</feature>
<keyword evidence="2 3" id="KW-0802">TPR repeat</keyword>
<dbReference type="PANTHER" id="PTHR45586">
    <property type="entry name" value="TPR REPEAT-CONTAINING PROTEIN PA4667"/>
    <property type="match status" value="1"/>
</dbReference>
<dbReference type="OrthoDB" id="9766710at2"/>
<dbReference type="Gene3D" id="1.25.40.10">
    <property type="entry name" value="Tetratricopeptide repeat domain"/>
    <property type="match status" value="5"/>
</dbReference>
<gene>
    <name evidence="5" type="ORF">SAMN05444167_2894</name>
</gene>
<feature type="signal peptide" evidence="4">
    <location>
        <begin position="1"/>
        <end position="36"/>
    </location>
</feature>
<dbReference type="RefSeq" id="WP_083347101.1">
    <property type="nucleotide sequence ID" value="NZ_LT629690.1"/>
</dbReference>
<dbReference type="Proteomes" id="UP000182427">
    <property type="component" value="Chromosome I"/>
</dbReference>
<feature type="repeat" description="TPR" evidence="3">
    <location>
        <begin position="315"/>
        <end position="348"/>
    </location>
</feature>
<dbReference type="Pfam" id="PF13181">
    <property type="entry name" value="TPR_8"/>
    <property type="match status" value="1"/>
</dbReference>